<organism evidence="2 3">
    <name type="scientific">Vitis vinifera</name>
    <name type="common">Grape</name>
    <dbReference type="NCBI Taxonomy" id="29760"/>
    <lineage>
        <taxon>Eukaryota</taxon>
        <taxon>Viridiplantae</taxon>
        <taxon>Streptophyta</taxon>
        <taxon>Embryophyta</taxon>
        <taxon>Tracheophyta</taxon>
        <taxon>Spermatophyta</taxon>
        <taxon>Magnoliopsida</taxon>
        <taxon>eudicotyledons</taxon>
        <taxon>Gunneridae</taxon>
        <taxon>Pentapetalae</taxon>
        <taxon>rosids</taxon>
        <taxon>Vitales</taxon>
        <taxon>Vitaceae</taxon>
        <taxon>Viteae</taxon>
        <taxon>Vitis</taxon>
    </lineage>
</organism>
<comment type="caution">
    <text evidence="2">The sequence shown here is derived from an EMBL/GenBank/DDBJ whole genome shotgun (WGS) entry which is preliminary data.</text>
</comment>
<name>A0A438J496_VITVI</name>
<protein>
    <submittedName>
        <fullName evidence="2">Uncharacterized protein</fullName>
    </submittedName>
</protein>
<accession>A0A438J496</accession>
<evidence type="ECO:0000313" key="2">
    <source>
        <dbReference type="EMBL" id="RVX03787.1"/>
    </source>
</evidence>
<dbReference type="EMBL" id="QGNW01000064">
    <property type="protein sequence ID" value="RVX03787.1"/>
    <property type="molecule type" value="Genomic_DNA"/>
</dbReference>
<proteinExistence type="predicted"/>
<feature type="compositionally biased region" description="Low complexity" evidence="1">
    <location>
        <begin position="1"/>
        <end position="25"/>
    </location>
</feature>
<evidence type="ECO:0000256" key="1">
    <source>
        <dbReference type="SAM" id="MobiDB-lite"/>
    </source>
</evidence>
<sequence>MARTRGALSALSSSRTLRQRASSARVPRDSPSQAMEALQIPPFEDGVPTSPSSPTPQRRYETKDHLLHQGRLLQALRVQCGALLPKGSGLQA</sequence>
<gene>
    <name evidence="2" type="ORF">CK203_022962</name>
</gene>
<dbReference type="Proteomes" id="UP000288805">
    <property type="component" value="Unassembled WGS sequence"/>
</dbReference>
<dbReference type="AlphaFoldDB" id="A0A438J496"/>
<evidence type="ECO:0000313" key="3">
    <source>
        <dbReference type="Proteomes" id="UP000288805"/>
    </source>
</evidence>
<feature type="region of interest" description="Disordered" evidence="1">
    <location>
        <begin position="1"/>
        <end position="63"/>
    </location>
</feature>
<reference evidence="2 3" key="1">
    <citation type="journal article" date="2018" name="PLoS Genet.">
        <title>Population sequencing reveals clonal diversity and ancestral inbreeding in the grapevine cultivar Chardonnay.</title>
        <authorList>
            <person name="Roach M.J."/>
            <person name="Johnson D.L."/>
            <person name="Bohlmann J."/>
            <person name="van Vuuren H.J."/>
            <person name="Jones S.J."/>
            <person name="Pretorius I.S."/>
            <person name="Schmidt S.A."/>
            <person name="Borneman A.R."/>
        </authorList>
    </citation>
    <scope>NUCLEOTIDE SEQUENCE [LARGE SCALE GENOMIC DNA]</scope>
    <source>
        <strain evidence="3">cv. Chardonnay</strain>
        <tissue evidence="2">Leaf</tissue>
    </source>
</reference>